<dbReference type="OrthoDB" id="1445911at2"/>
<evidence type="ECO:0000313" key="2">
    <source>
        <dbReference type="Proteomes" id="UP000021369"/>
    </source>
</evidence>
<reference evidence="1 2" key="1">
    <citation type="submission" date="2013-06" db="EMBL/GenBank/DDBJ databases">
        <title>Rumen cellulosomics: divergent fiber-degrading strategies revealed by comparative genome-wide analysis of six Ruminococcal strains.</title>
        <authorList>
            <person name="Dassa B."/>
            <person name="Borovok I."/>
            <person name="Lamed R."/>
            <person name="Flint H."/>
            <person name="Yeoman C.J."/>
            <person name="White B."/>
            <person name="Bayer E.A."/>
        </authorList>
    </citation>
    <scope>NUCLEOTIDE SEQUENCE [LARGE SCALE GENOMIC DNA]</scope>
    <source>
        <strain evidence="1 2">SY3</strain>
    </source>
</reference>
<dbReference type="AlphaFoldDB" id="A0A011WT35"/>
<dbReference type="Proteomes" id="UP000021369">
    <property type="component" value="Unassembled WGS sequence"/>
</dbReference>
<dbReference type="PATRIC" id="fig|1341156.4.peg.1896"/>
<evidence type="ECO:0000313" key="1">
    <source>
        <dbReference type="EMBL" id="EXM40180.1"/>
    </source>
</evidence>
<comment type="caution">
    <text evidence="1">The sequence shown here is derived from an EMBL/GenBank/DDBJ whole genome shotgun (WGS) entry which is preliminary data.</text>
</comment>
<sequence>MNNNAKWLNNLVDDKKLSDNLIFISLFIAVYENFSDYVVSNIESFLCEESIENGEYVIKKTQVYRDEIKNRVVDDKNNKDITKASFLWLKDNTAISSSDYELLLKLKGIRNKYAHELTSIILSGIDEKEDIKLFFDMIALYKKITKWWFINIEAPILGCEVDEDAEIYNSANGAFDLIINVLYNGKSEEYKKMLEELEQNRVPLHGLGQR</sequence>
<organism evidence="1 2">
    <name type="scientific">Ruminococcus albus SY3</name>
    <dbReference type="NCBI Taxonomy" id="1341156"/>
    <lineage>
        <taxon>Bacteria</taxon>
        <taxon>Bacillati</taxon>
        <taxon>Bacillota</taxon>
        <taxon>Clostridia</taxon>
        <taxon>Eubacteriales</taxon>
        <taxon>Oscillospiraceae</taxon>
        <taxon>Ruminococcus</taxon>
    </lineage>
</organism>
<dbReference type="RefSeq" id="WP_037286503.1">
    <property type="nucleotide sequence ID" value="NZ_JEOB01000002.1"/>
</dbReference>
<protein>
    <submittedName>
        <fullName evidence="1">Uncharacterized protein</fullName>
    </submittedName>
</protein>
<proteinExistence type="predicted"/>
<name>A0A011WT35_RUMAL</name>
<dbReference type="EMBL" id="JEOB01000002">
    <property type="protein sequence ID" value="EXM40180.1"/>
    <property type="molecule type" value="Genomic_DNA"/>
</dbReference>
<keyword evidence="2" id="KW-1185">Reference proteome</keyword>
<accession>A0A011WT35</accession>
<gene>
    <name evidence="1" type="ORF">RASY3_07410</name>
</gene>